<organism evidence="2 3">
    <name type="scientific">Halogeometricum borinquense</name>
    <dbReference type="NCBI Taxonomy" id="60847"/>
    <lineage>
        <taxon>Archaea</taxon>
        <taxon>Methanobacteriati</taxon>
        <taxon>Methanobacteriota</taxon>
        <taxon>Stenosarchaea group</taxon>
        <taxon>Halobacteria</taxon>
        <taxon>Halobacteriales</taxon>
        <taxon>Haloferacaceae</taxon>
        <taxon>Halogeometricum</taxon>
    </lineage>
</organism>
<evidence type="ECO:0000313" key="2">
    <source>
        <dbReference type="EMBL" id="QIB74250.1"/>
    </source>
</evidence>
<gene>
    <name evidence="2" type="ORF">G3I44_08060</name>
</gene>
<sequence length="345" mass="38212">MKAVITGENDKLVGVNLRDNAGAEHILDVRKRDGQITGHQQDGYPDDPSERTRAENIHVNQARRFAKYWVYRKRGYDTVPPTENPDRIIAAAIALTPLEPETAETHLGDFYQHFQSITGTADSPVEMPEGVPEQGGGTVYQKDIYIGLGDETLGTTAADLLADPKLMELVSKSVGVGGETPVGAEFVPTFKELIAEASDRDPDSLPSLSEGLLLEATSGIHVHWDDPPGEYHTQWGDQPDLGRDPAARIEIFPFEPDSITELQAQVARHLLCQIRDCYLTMGIAPPEQFRILGHGRHEATGLYASYDIYDEYFDPNAEIDTWYVENTPEGAYEHEPANKNVQTKS</sequence>
<dbReference type="InterPro" id="IPR058264">
    <property type="entry name" value="DUF7958"/>
</dbReference>
<dbReference type="AlphaFoldDB" id="A0A6C0UGA3"/>
<dbReference type="GeneID" id="44079347"/>
<name>A0A6C0UGA3_9EURY</name>
<dbReference type="Pfam" id="PF25858">
    <property type="entry name" value="DUF7958"/>
    <property type="match status" value="1"/>
</dbReference>
<dbReference type="EMBL" id="CP048739">
    <property type="protein sequence ID" value="QIB74250.1"/>
    <property type="molecule type" value="Genomic_DNA"/>
</dbReference>
<dbReference type="RefSeq" id="WP_163486186.1">
    <property type="nucleotide sequence ID" value="NZ_CP048739.1"/>
</dbReference>
<evidence type="ECO:0000256" key="1">
    <source>
        <dbReference type="SAM" id="MobiDB-lite"/>
    </source>
</evidence>
<evidence type="ECO:0000313" key="3">
    <source>
        <dbReference type="Proteomes" id="UP000465846"/>
    </source>
</evidence>
<dbReference type="Proteomes" id="UP000465846">
    <property type="component" value="Chromosome"/>
</dbReference>
<proteinExistence type="predicted"/>
<accession>A0A6C0UGA3</accession>
<protein>
    <submittedName>
        <fullName evidence="2">Uncharacterized protein</fullName>
    </submittedName>
</protein>
<feature type="region of interest" description="Disordered" evidence="1">
    <location>
        <begin position="31"/>
        <end position="51"/>
    </location>
</feature>
<reference evidence="2 3" key="1">
    <citation type="submission" date="2020-02" db="EMBL/GenBank/DDBJ databases">
        <title>Whole genome sequence of Halogeometricum borinquense strain wsp4.</title>
        <authorList>
            <person name="Verma D.K."/>
            <person name="Gopal K."/>
            <person name="Prasad E.S."/>
        </authorList>
    </citation>
    <scope>NUCLEOTIDE SEQUENCE [LARGE SCALE GENOMIC DNA]</scope>
    <source>
        <strain evidence="3">wsp4</strain>
    </source>
</reference>